<dbReference type="EMBL" id="JABXBU010000030">
    <property type="protein sequence ID" value="KAF8784633.1"/>
    <property type="molecule type" value="Genomic_DNA"/>
</dbReference>
<evidence type="ECO:0000256" key="3">
    <source>
        <dbReference type="PROSITE-ProRule" id="PRU00221"/>
    </source>
</evidence>
<sequence length="198" mass="22995">MYHTRSKHIDIQHHFVSEVIKSGQITVERMPTARMIADFFNKNCIAEFDPNPWPMFVVTYSDRQVFVWSVKHHELIWTIQCRRSTVNTIKVSPNEKHIACGDQRGQIKIYDIGARKLCNEIQAHRRPCHYLAFNDNGSLLASSGGDCRIKFWKVNTALCGTEKGCLKMKAEYRAAAFYPYYLKFHGKDFLLSINNAKY</sequence>
<comment type="caution">
    <text evidence="4">The sequence shown here is derived from an EMBL/GenBank/DDBJ whole genome shotgun (WGS) entry which is preliminary data.</text>
</comment>
<accession>A0A8T0F6H3</accession>
<gene>
    <name evidence="4" type="ORF">HNY73_010284</name>
</gene>
<reference evidence="4" key="1">
    <citation type="journal article" date="2020" name="bioRxiv">
        <title>Chromosome-level reference genome of the European wasp spider Argiope bruennichi: a resource for studies on range expansion and evolutionary adaptation.</title>
        <authorList>
            <person name="Sheffer M.M."/>
            <person name="Hoppe A."/>
            <person name="Krehenwinkel H."/>
            <person name="Uhl G."/>
            <person name="Kuss A.W."/>
            <person name="Jensen L."/>
            <person name="Jensen C."/>
            <person name="Gillespie R.G."/>
            <person name="Hoff K.J."/>
            <person name="Prost S."/>
        </authorList>
    </citation>
    <scope>NUCLEOTIDE SEQUENCE</scope>
</reference>
<dbReference type="Pfam" id="PF00400">
    <property type="entry name" value="WD40"/>
    <property type="match status" value="2"/>
</dbReference>
<dbReference type="Proteomes" id="UP000807504">
    <property type="component" value="Unassembled WGS sequence"/>
</dbReference>
<evidence type="ECO:0000313" key="4">
    <source>
        <dbReference type="EMBL" id="KAF8784633.1"/>
    </source>
</evidence>
<reference evidence="4" key="2">
    <citation type="submission" date="2020-06" db="EMBL/GenBank/DDBJ databases">
        <authorList>
            <person name="Sheffer M."/>
        </authorList>
    </citation>
    <scope>NUCLEOTIDE SEQUENCE</scope>
</reference>
<dbReference type="PANTHER" id="PTHR44019">
    <property type="entry name" value="WD REPEAT-CONTAINING PROTEIN 55"/>
    <property type="match status" value="1"/>
</dbReference>
<keyword evidence="5" id="KW-1185">Reference proteome</keyword>
<feature type="repeat" description="WD" evidence="3">
    <location>
        <begin position="121"/>
        <end position="156"/>
    </location>
</feature>
<dbReference type="SUPFAM" id="SSF50978">
    <property type="entry name" value="WD40 repeat-like"/>
    <property type="match status" value="1"/>
</dbReference>
<evidence type="ECO:0000256" key="2">
    <source>
        <dbReference type="ARBA" id="ARBA00022737"/>
    </source>
</evidence>
<dbReference type="InterPro" id="IPR036322">
    <property type="entry name" value="WD40_repeat_dom_sf"/>
</dbReference>
<proteinExistence type="predicted"/>
<keyword evidence="2" id="KW-0677">Repeat</keyword>
<evidence type="ECO:0000256" key="1">
    <source>
        <dbReference type="ARBA" id="ARBA00022574"/>
    </source>
</evidence>
<dbReference type="InterPro" id="IPR050505">
    <property type="entry name" value="WDR55/POC1"/>
</dbReference>
<dbReference type="AlphaFoldDB" id="A0A8T0F6H3"/>
<name>A0A8T0F6H3_ARGBR</name>
<evidence type="ECO:0000313" key="5">
    <source>
        <dbReference type="Proteomes" id="UP000807504"/>
    </source>
</evidence>
<dbReference type="InterPro" id="IPR015943">
    <property type="entry name" value="WD40/YVTN_repeat-like_dom_sf"/>
</dbReference>
<dbReference type="PANTHER" id="PTHR44019:SF8">
    <property type="entry name" value="POC1 CENTRIOLAR PROTEIN HOMOLOG"/>
    <property type="match status" value="1"/>
</dbReference>
<dbReference type="SMART" id="SM00320">
    <property type="entry name" value="WD40"/>
    <property type="match status" value="3"/>
</dbReference>
<dbReference type="PROSITE" id="PS50294">
    <property type="entry name" value="WD_REPEATS_REGION"/>
    <property type="match status" value="1"/>
</dbReference>
<organism evidence="4 5">
    <name type="scientific">Argiope bruennichi</name>
    <name type="common">Wasp spider</name>
    <name type="synonym">Aranea bruennichi</name>
    <dbReference type="NCBI Taxonomy" id="94029"/>
    <lineage>
        <taxon>Eukaryota</taxon>
        <taxon>Metazoa</taxon>
        <taxon>Ecdysozoa</taxon>
        <taxon>Arthropoda</taxon>
        <taxon>Chelicerata</taxon>
        <taxon>Arachnida</taxon>
        <taxon>Araneae</taxon>
        <taxon>Araneomorphae</taxon>
        <taxon>Entelegynae</taxon>
        <taxon>Araneoidea</taxon>
        <taxon>Araneidae</taxon>
        <taxon>Argiope</taxon>
    </lineage>
</organism>
<dbReference type="InterPro" id="IPR001680">
    <property type="entry name" value="WD40_rpt"/>
</dbReference>
<keyword evidence="1 3" id="KW-0853">WD repeat</keyword>
<dbReference type="Gene3D" id="2.130.10.10">
    <property type="entry name" value="YVTN repeat-like/Quinoprotein amine dehydrogenase"/>
    <property type="match status" value="1"/>
</dbReference>
<dbReference type="PROSITE" id="PS50082">
    <property type="entry name" value="WD_REPEATS_2"/>
    <property type="match status" value="1"/>
</dbReference>
<protein>
    <submittedName>
        <fullName evidence="4">Transcription initiation factor TFIID subunit like protein</fullName>
    </submittedName>
</protein>